<proteinExistence type="predicted"/>
<keyword evidence="2" id="KW-1185">Reference proteome</keyword>
<evidence type="ECO:0000313" key="2">
    <source>
        <dbReference type="Proteomes" id="UP000007113"/>
    </source>
</evidence>
<gene>
    <name evidence="1" type="ordered locus">AciX8_1759</name>
</gene>
<accession>G8NQE9</accession>
<dbReference type="EMBL" id="CP003130">
    <property type="protein sequence ID" value="AEU36098.1"/>
    <property type="molecule type" value="Genomic_DNA"/>
</dbReference>
<evidence type="ECO:0000313" key="1">
    <source>
        <dbReference type="EMBL" id="AEU36098.1"/>
    </source>
</evidence>
<dbReference type="AlphaFoldDB" id="G8NQE9"/>
<organism evidence="1 2">
    <name type="scientific">Granulicella mallensis (strain ATCC BAA-1857 / DSM 23137 / MP5ACTX8)</name>
    <dbReference type="NCBI Taxonomy" id="682795"/>
    <lineage>
        <taxon>Bacteria</taxon>
        <taxon>Pseudomonadati</taxon>
        <taxon>Acidobacteriota</taxon>
        <taxon>Terriglobia</taxon>
        <taxon>Terriglobales</taxon>
        <taxon>Acidobacteriaceae</taxon>
        <taxon>Granulicella</taxon>
    </lineage>
</organism>
<dbReference type="STRING" id="682795.AciX8_1759"/>
<protein>
    <submittedName>
        <fullName evidence="1">Uncharacterized protein</fullName>
    </submittedName>
</protein>
<reference evidence="1 2" key="1">
    <citation type="submission" date="2011-11" db="EMBL/GenBank/DDBJ databases">
        <title>Complete sequence of Granulicella mallensis MP5ACTX8.</title>
        <authorList>
            <consortium name="US DOE Joint Genome Institute"/>
            <person name="Lucas S."/>
            <person name="Copeland A."/>
            <person name="Lapidus A."/>
            <person name="Cheng J.-F."/>
            <person name="Goodwin L."/>
            <person name="Pitluck S."/>
            <person name="Peters L."/>
            <person name="Lu M."/>
            <person name="Detter J.C."/>
            <person name="Han C."/>
            <person name="Tapia R."/>
            <person name="Land M."/>
            <person name="Hauser L."/>
            <person name="Kyrpides N."/>
            <person name="Ivanova N."/>
            <person name="Mikhailova N."/>
            <person name="Pagani I."/>
            <person name="Rawat S."/>
            <person name="Mannisto M."/>
            <person name="Haggblom M."/>
            <person name="Woyke T."/>
        </authorList>
    </citation>
    <scope>NUCLEOTIDE SEQUENCE [LARGE SCALE GENOMIC DNA]</scope>
    <source>
        <strain evidence="2">ATCC BAA-1857 / DSM 23137 / MP5ACTX8</strain>
    </source>
</reference>
<name>G8NQE9_GRAMM</name>
<dbReference type="KEGG" id="gma:AciX8_1759"/>
<dbReference type="HOGENOM" id="CLU_2806434_0_0_0"/>
<dbReference type="RefSeq" id="WP_014264977.1">
    <property type="nucleotide sequence ID" value="NC_016631.1"/>
</dbReference>
<sequence length="67" mass="7315">MLAVPVSEGDPDAAYLPADLAGIHRERQEKAADDGSLRYSAGQFDVQVTRFEINGRVFTASTFDQVN</sequence>
<dbReference type="Proteomes" id="UP000007113">
    <property type="component" value="Chromosome"/>
</dbReference>